<dbReference type="InterPro" id="IPR011051">
    <property type="entry name" value="RmlC_Cupin_sf"/>
</dbReference>
<dbReference type="PANTHER" id="PTHR37694">
    <property type="entry name" value="SLR8022 PROTEIN"/>
    <property type="match status" value="1"/>
</dbReference>
<dbReference type="RefSeq" id="WP_154544312.1">
    <property type="nucleotide sequence ID" value="NZ_VULO01000005.1"/>
</dbReference>
<keyword evidence="2" id="KW-1185">Reference proteome</keyword>
<dbReference type="Gene3D" id="2.60.120.10">
    <property type="entry name" value="Jelly Rolls"/>
    <property type="match status" value="1"/>
</dbReference>
<organism evidence="1 2">
    <name type="scientific">Scrofimicrobium canadense</name>
    <dbReference type="NCBI Taxonomy" id="2652290"/>
    <lineage>
        <taxon>Bacteria</taxon>
        <taxon>Bacillati</taxon>
        <taxon>Actinomycetota</taxon>
        <taxon>Actinomycetes</taxon>
        <taxon>Actinomycetales</taxon>
        <taxon>Actinomycetaceae</taxon>
        <taxon>Scrofimicrobium</taxon>
    </lineage>
</organism>
<dbReference type="Proteomes" id="UP000470875">
    <property type="component" value="Unassembled WGS sequence"/>
</dbReference>
<gene>
    <name evidence="1" type="ORF">FYJ24_05360</name>
</gene>
<protein>
    <submittedName>
        <fullName evidence="1">Cupin</fullName>
    </submittedName>
</protein>
<proteinExistence type="predicted"/>
<dbReference type="SUPFAM" id="SSF51182">
    <property type="entry name" value="RmlC-like cupins"/>
    <property type="match status" value="1"/>
</dbReference>
<dbReference type="AlphaFoldDB" id="A0A6N7W6Z2"/>
<accession>A0A6N7W6Z2</accession>
<evidence type="ECO:0000313" key="1">
    <source>
        <dbReference type="EMBL" id="MSS84202.1"/>
    </source>
</evidence>
<name>A0A6N7W6Z2_9ACTO</name>
<dbReference type="PANTHER" id="PTHR37694:SF1">
    <property type="entry name" value="SLR8022 PROTEIN"/>
    <property type="match status" value="1"/>
</dbReference>
<sequence length="113" mass="12252">MTNLAEVTARNLDNALTANNGRSAELVAHDGVLRQSIIALRAGTRLQEHNSPPAATLQVLSGSVRVEIGDKEQGHFKENELWVLTHERHSVIAVEDCVFLLTTVTSTGEESHG</sequence>
<evidence type="ECO:0000313" key="2">
    <source>
        <dbReference type="Proteomes" id="UP000470875"/>
    </source>
</evidence>
<dbReference type="InterPro" id="IPR014710">
    <property type="entry name" value="RmlC-like_jellyroll"/>
</dbReference>
<comment type="caution">
    <text evidence="1">The sequence shown here is derived from an EMBL/GenBank/DDBJ whole genome shotgun (WGS) entry which is preliminary data.</text>
</comment>
<dbReference type="EMBL" id="VULO01000005">
    <property type="protein sequence ID" value="MSS84202.1"/>
    <property type="molecule type" value="Genomic_DNA"/>
</dbReference>
<reference evidence="1 2" key="1">
    <citation type="submission" date="2019-08" db="EMBL/GenBank/DDBJ databases">
        <title>In-depth cultivation of the pig gut microbiome towards novel bacterial diversity and tailored functional studies.</title>
        <authorList>
            <person name="Wylensek D."/>
            <person name="Hitch T.C.A."/>
            <person name="Clavel T."/>
        </authorList>
    </citation>
    <scope>NUCLEOTIDE SEQUENCE [LARGE SCALE GENOMIC DNA]</scope>
    <source>
        <strain evidence="1 2">WB03_NA08</strain>
    </source>
</reference>